<dbReference type="InterPro" id="IPR001173">
    <property type="entry name" value="Glyco_trans_2-like"/>
</dbReference>
<feature type="domain" description="DJ-1/PfpI" evidence="2">
    <location>
        <begin position="732"/>
        <end position="858"/>
    </location>
</feature>
<keyword evidence="1" id="KW-0812">Transmembrane</keyword>
<dbReference type="Pfam" id="PF01965">
    <property type="entry name" value="DJ-1_PfpI"/>
    <property type="match status" value="1"/>
</dbReference>
<evidence type="ECO:0000313" key="5">
    <source>
        <dbReference type="Proteomes" id="UP000037904"/>
    </source>
</evidence>
<dbReference type="Pfam" id="PF13632">
    <property type="entry name" value="Glyco_trans_2_3"/>
    <property type="match status" value="1"/>
</dbReference>
<reference evidence="4 5" key="1">
    <citation type="submission" date="2015-04" db="EMBL/GenBank/DDBJ databases">
        <title>The draft genome sequence of Fusarium langsethiae, a T-2/HT-2 mycotoxin producer.</title>
        <authorList>
            <person name="Lysoe E."/>
            <person name="Divon H.H."/>
            <person name="Terzi V."/>
            <person name="Orru L."/>
            <person name="Lamontanara A."/>
            <person name="Kolseth A.-K."/>
            <person name="Frandsen R.J."/>
            <person name="Nielsen K."/>
            <person name="Thrane U."/>
        </authorList>
    </citation>
    <scope>NUCLEOTIDE SEQUENCE [LARGE SCALE GENOMIC DNA]</scope>
    <source>
        <strain evidence="4 5">Fl201059</strain>
    </source>
</reference>
<feature type="transmembrane region" description="Helical" evidence="1">
    <location>
        <begin position="50"/>
        <end position="73"/>
    </location>
</feature>
<dbReference type="InterPro" id="IPR002818">
    <property type="entry name" value="DJ-1/PfpI"/>
</dbReference>
<evidence type="ECO:0000259" key="3">
    <source>
        <dbReference type="Pfam" id="PF13632"/>
    </source>
</evidence>
<keyword evidence="4" id="KW-0808">Transferase</keyword>
<evidence type="ECO:0000256" key="1">
    <source>
        <dbReference type="SAM" id="Phobius"/>
    </source>
</evidence>
<proteinExistence type="predicted"/>
<protein>
    <submittedName>
        <fullName evidence="4">Glycosyl transferase gt-a type structural fold protein</fullName>
    </submittedName>
</protein>
<dbReference type="PANTHER" id="PTHR36851:SF1">
    <property type="entry name" value="GLYCO_TRANS_2-LIKE DOMAIN-CONTAINING PROTEIN"/>
    <property type="match status" value="1"/>
</dbReference>
<gene>
    <name evidence="4" type="ORF">FLAG1_08158</name>
</gene>
<feature type="domain" description="Glycosyltransferase 2-like" evidence="3">
    <location>
        <begin position="261"/>
        <end position="499"/>
    </location>
</feature>
<keyword evidence="5" id="KW-1185">Reference proteome</keyword>
<dbReference type="AlphaFoldDB" id="A0A0M9ESX4"/>
<keyword evidence="1" id="KW-0472">Membrane</keyword>
<dbReference type="SUPFAM" id="SSF52317">
    <property type="entry name" value="Class I glutamine amidotransferase-like"/>
    <property type="match status" value="1"/>
</dbReference>
<name>A0A0M9ESX4_FUSLA</name>
<dbReference type="Proteomes" id="UP000037904">
    <property type="component" value="Unassembled WGS sequence"/>
</dbReference>
<evidence type="ECO:0000313" key="4">
    <source>
        <dbReference type="EMBL" id="KPA38992.1"/>
    </source>
</evidence>
<dbReference type="InterPro" id="IPR029062">
    <property type="entry name" value="Class_I_gatase-like"/>
</dbReference>
<comment type="caution">
    <text evidence="4">The sequence shown here is derived from an EMBL/GenBank/DDBJ whole genome shotgun (WGS) entry which is preliminary data.</text>
</comment>
<dbReference type="PANTHER" id="PTHR36851">
    <property type="entry name" value="UNNAMED PRODUCT"/>
    <property type="match status" value="1"/>
</dbReference>
<accession>A0A0M9ESX4</accession>
<evidence type="ECO:0000259" key="2">
    <source>
        <dbReference type="Pfam" id="PF01965"/>
    </source>
</evidence>
<sequence length="921" mass="102734">MIALSALCYWVVSRDSYLEQQQYSHEQPDVQVPYHSSTSRIGAGSWSYVFAYYCLFVHTLVCIFPLRACWTVWKLTQSMKRAARSDSLLDLKKLVSRRDSYASASSSETLTSSRISTSSSTASEAGDCDPEFYTDGVPGANDNVVHVIIIPNYKEDIDTLRETLDVLASHPQAHYSYDVYLGMEQREDAAESKALGLIQEFVKKFRSIDFTLHPSDIPGEAAGKGSNIGWAARKLSEKYPATIRGNIIVTGIDALTTVYSAPMIFDRNAHSVPAVVRVADILWGAAGMSGLYPGSSIAPPTSVYSLPLDLIDRVGGWDCDSEAIGEDLHMYIKCFFALNGNLTSRVIYSPVSQSNVTGGGGLLKDARARYKQALRHMWGALDTGFALCKLVQLWKDRKQTCRAYQPLHCTLSDANDVAIPETYMSDEHGGHHYADNGIFSSIQRDTVEQPHWERIFYMMHRLFEAHFLPVHMAILVVSSALYVKLTENNNDPRNLAWIFSWCNAIRIYGFFQIAIYVSLYESYHQAGVSSREREMVKAGLADGMDFSRRSLKKNWHDYLAIPIVAPLYGTIPSAQALICQLWGQDLVYTVESFRRRTTSDVTIGLTNEKQVGRLMQYSETFFAVSLKDTSFPRRIMRSSRTQFVVTSLLKSSVHTDKTISNTTFDSAMSSKQLRIGVFMPSSVQLLDLATVDVLATMSSEYLGLLPLPSHISSVAPSIKITYITSPKLFPHVDLTADLSVRATHTYQDKYVAPGELDIVVVPGTDPADCFTDDAKKWLRDQFNTEGVDVLCVCTGVFLCGAAGILDGKSVSGPRGLQDDLRKKYPDAKFVGEKYRWIQDGNLWSSGGITNGNDMMVAYAYANSRYWPASIVSMGAMLTDVGDRPQMYDQGQNKFFLTMAWHIARSWFSSLMPMKRGSSKMD</sequence>
<dbReference type="Gene3D" id="3.40.50.880">
    <property type="match status" value="1"/>
</dbReference>
<keyword evidence="1" id="KW-1133">Transmembrane helix</keyword>
<dbReference type="GO" id="GO:0016740">
    <property type="term" value="F:transferase activity"/>
    <property type="evidence" value="ECO:0007669"/>
    <property type="project" value="UniProtKB-KW"/>
</dbReference>
<dbReference type="EMBL" id="JXCE01000228">
    <property type="protein sequence ID" value="KPA38992.1"/>
    <property type="molecule type" value="Genomic_DNA"/>
</dbReference>
<organism evidence="4 5">
    <name type="scientific">Fusarium langsethiae</name>
    <dbReference type="NCBI Taxonomy" id="179993"/>
    <lineage>
        <taxon>Eukaryota</taxon>
        <taxon>Fungi</taxon>
        <taxon>Dikarya</taxon>
        <taxon>Ascomycota</taxon>
        <taxon>Pezizomycotina</taxon>
        <taxon>Sordariomycetes</taxon>
        <taxon>Hypocreomycetidae</taxon>
        <taxon>Hypocreales</taxon>
        <taxon>Nectriaceae</taxon>
        <taxon>Fusarium</taxon>
    </lineage>
</organism>